<feature type="transmembrane region" description="Helical" evidence="6">
    <location>
        <begin position="20"/>
        <end position="44"/>
    </location>
</feature>
<protein>
    <recommendedName>
        <fullName evidence="6">TVP38/TMEM64 family membrane protein</fullName>
    </recommendedName>
</protein>
<feature type="transmembrane region" description="Helical" evidence="6">
    <location>
        <begin position="56"/>
        <end position="79"/>
    </location>
</feature>
<evidence type="ECO:0000256" key="4">
    <source>
        <dbReference type="ARBA" id="ARBA00022989"/>
    </source>
</evidence>
<feature type="transmembrane region" description="Helical" evidence="6">
    <location>
        <begin position="99"/>
        <end position="120"/>
    </location>
</feature>
<keyword evidence="3 6" id="KW-0812">Transmembrane</keyword>
<dbReference type="OrthoDB" id="9812980at2"/>
<dbReference type="PANTHER" id="PTHR12677:SF59">
    <property type="entry name" value="GOLGI APPARATUS MEMBRANE PROTEIN TVP38-RELATED"/>
    <property type="match status" value="1"/>
</dbReference>
<evidence type="ECO:0000259" key="7">
    <source>
        <dbReference type="Pfam" id="PF09335"/>
    </source>
</evidence>
<keyword evidence="9" id="KW-1185">Reference proteome</keyword>
<dbReference type="PANTHER" id="PTHR12677">
    <property type="entry name" value="GOLGI APPARATUS MEMBRANE PROTEIN TVP38-RELATED"/>
    <property type="match status" value="1"/>
</dbReference>
<comment type="caution">
    <text evidence="8">The sequence shown here is derived from an EMBL/GenBank/DDBJ whole genome shotgun (WGS) entry which is preliminary data.</text>
</comment>
<dbReference type="Proteomes" id="UP000005273">
    <property type="component" value="Unassembled WGS sequence"/>
</dbReference>
<dbReference type="InterPro" id="IPR032816">
    <property type="entry name" value="VTT_dom"/>
</dbReference>
<dbReference type="InterPro" id="IPR015414">
    <property type="entry name" value="TMEM64"/>
</dbReference>
<proteinExistence type="inferred from homology"/>
<feature type="transmembrane region" description="Helical" evidence="6">
    <location>
        <begin position="174"/>
        <end position="197"/>
    </location>
</feature>
<dbReference type="EMBL" id="ACJX03000001">
    <property type="protein sequence ID" value="KRT34806.1"/>
    <property type="molecule type" value="Genomic_DNA"/>
</dbReference>
<accession>A0A0T5X946</accession>
<evidence type="ECO:0000256" key="2">
    <source>
        <dbReference type="ARBA" id="ARBA00022475"/>
    </source>
</evidence>
<evidence type="ECO:0000256" key="6">
    <source>
        <dbReference type="RuleBase" id="RU366058"/>
    </source>
</evidence>
<keyword evidence="4 6" id="KW-1133">Transmembrane helix</keyword>
<evidence type="ECO:0000256" key="1">
    <source>
        <dbReference type="ARBA" id="ARBA00004651"/>
    </source>
</evidence>
<keyword evidence="2 6" id="KW-1003">Cell membrane</keyword>
<keyword evidence="5 6" id="KW-0472">Membrane</keyword>
<feature type="transmembrane region" description="Helical" evidence="6">
    <location>
        <begin position="209"/>
        <end position="229"/>
    </location>
</feature>
<comment type="subcellular location">
    <subcellularLocation>
        <location evidence="1 6">Cell membrane</location>
        <topology evidence="1 6">Multi-pass membrane protein</topology>
    </subcellularLocation>
</comment>
<evidence type="ECO:0000313" key="9">
    <source>
        <dbReference type="Proteomes" id="UP000005273"/>
    </source>
</evidence>
<dbReference type="GO" id="GO:0005886">
    <property type="term" value="C:plasma membrane"/>
    <property type="evidence" value="ECO:0007669"/>
    <property type="project" value="UniProtKB-SubCell"/>
</dbReference>
<dbReference type="Pfam" id="PF09335">
    <property type="entry name" value="VTT_dom"/>
    <property type="match status" value="1"/>
</dbReference>
<dbReference type="AlphaFoldDB" id="A0A0T5X946"/>
<evidence type="ECO:0000256" key="5">
    <source>
        <dbReference type="ARBA" id="ARBA00023136"/>
    </source>
</evidence>
<comment type="similarity">
    <text evidence="6">Belongs to the TVP38/TMEM64 family.</text>
</comment>
<organism evidence="8 9">
    <name type="scientific">Acetomicrobium hydrogeniformans ATCC BAA-1850</name>
    <dbReference type="NCBI Taxonomy" id="592015"/>
    <lineage>
        <taxon>Bacteria</taxon>
        <taxon>Thermotogati</taxon>
        <taxon>Synergistota</taxon>
        <taxon>Synergistia</taxon>
        <taxon>Synergistales</taxon>
        <taxon>Acetomicrobiaceae</taxon>
        <taxon>Acetomicrobium</taxon>
    </lineage>
</organism>
<gene>
    <name evidence="8" type="ORF">HMPREF1705_04051</name>
</gene>
<dbReference type="eggNOG" id="COG0398">
    <property type="taxonomic scope" value="Bacteria"/>
</dbReference>
<dbReference type="RefSeq" id="WP_009200324.1">
    <property type="nucleotide sequence ID" value="NZ_ACJX03000001.1"/>
</dbReference>
<feature type="domain" description="VTT" evidence="7">
    <location>
        <begin position="79"/>
        <end position="196"/>
    </location>
</feature>
<reference evidence="9" key="1">
    <citation type="submission" date="2012-09" db="EMBL/GenBank/DDBJ databases">
        <authorList>
            <person name="Weinstock G."/>
            <person name="Sodergren E."/>
            <person name="Clifton S."/>
            <person name="Fulton L."/>
            <person name="Fulton B."/>
            <person name="Courtney L."/>
            <person name="Fronick C."/>
            <person name="Harrison M."/>
            <person name="Strong C."/>
            <person name="Farmer C."/>
            <person name="Delehaunty K."/>
            <person name="Markovic C."/>
            <person name="Hall O."/>
            <person name="Minx P."/>
            <person name="Tomlinson C."/>
            <person name="Mitreva M."/>
            <person name="Nelson J."/>
            <person name="Hou S."/>
            <person name="Wollam A."/>
            <person name="Pepin K.H."/>
            <person name="Johnson M."/>
            <person name="Bhonagiri V."/>
            <person name="Nash W.E."/>
            <person name="Suruliraj S."/>
            <person name="Warren W."/>
            <person name="Chinwalla A."/>
            <person name="Mardis E.R."/>
            <person name="Wilson R.K."/>
        </authorList>
    </citation>
    <scope>NUCLEOTIDE SEQUENCE [LARGE SCALE GENOMIC DNA]</scope>
    <source>
        <strain evidence="9">OS1</strain>
    </source>
</reference>
<name>A0A0T5X946_9BACT</name>
<evidence type="ECO:0000256" key="3">
    <source>
        <dbReference type="ARBA" id="ARBA00022692"/>
    </source>
</evidence>
<evidence type="ECO:0000313" key="8">
    <source>
        <dbReference type="EMBL" id="KRT34806.1"/>
    </source>
</evidence>
<sequence length="240" mass="26665">MTVNNLKNQKTKNSSGNIKRVLTAVVIIGAIILILHRLGVFSYLTLENISRIREWILSFGIWGPVIYIILWIAACVFFLPGLPVALVGGIAFGPLWATVYSSIGSTLGATAAFLIARYVARNMVEEWVNKSPQLKKIDEGVKKHGWRMLMITRLVPIFPFNVQNYVYGLTKISLTTYMLVSWICMLPGTIAYSFAGGSLSQGGDMKQTFIYLSIAAVFFVIISLIPGWIRKKKGDVIDNV</sequence>
<dbReference type="STRING" id="592015.HMPREF1705_04051"/>